<dbReference type="EMBL" id="JAGQFT010000001">
    <property type="protein sequence ID" value="MBR0560961.1"/>
    <property type="molecule type" value="Genomic_DNA"/>
</dbReference>
<dbReference type="SUPFAM" id="SSF56112">
    <property type="entry name" value="Protein kinase-like (PK-like)"/>
    <property type="match status" value="1"/>
</dbReference>
<organism evidence="17">
    <name type="scientific">Coralloluteibacterium stylophorae</name>
    <dbReference type="NCBI Taxonomy" id="1776034"/>
    <lineage>
        <taxon>Bacteria</taxon>
        <taxon>Pseudomonadati</taxon>
        <taxon>Pseudomonadota</taxon>
        <taxon>Gammaproteobacteria</taxon>
        <taxon>Lysobacterales</taxon>
        <taxon>Lysobacteraceae</taxon>
        <taxon>Coralloluteibacterium</taxon>
    </lineage>
</organism>
<evidence type="ECO:0000256" key="12">
    <source>
        <dbReference type="ARBA" id="ARBA00023235"/>
    </source>
</evidence>
<keyword evidence="11" id="KW-0067">ATP-binding</keyword>
<dbReference type="EC" id="2.7.1.175" evidence="4"/>
<evidence type="ECO:0000256" key="10">
    <source>
        <dbReference type="ARBA" id="ARBA00022837"/>
    </source>
</evidence>
<dbReference type="Gene3D" id="3.20.20.80">
    <property type="entry name" value="Glycosidases"/>
    <property type="match status" value="1"/>
</dbReference>
<dbReference type="GO" id="GO:0005524">
    <property type="term" value="F:ATP binding"/>
    <property type="evidence" value="ECO:0007669"/>
    <property type="project" value="UniProtKB-KW"/>
</dbReference>
<comment type="caution">
    <text evidence="17">The sequence shown here is derived from an EMBL/GenBank/DDBJ whole genome shotgun (WGS) entry which is preliminary data.</text>
</comment>
<keyword evidence="8" id="KW-0479">Metal-binding</keyword>
<evidence type="ECO:0000256" key="9">
    <source>
        <dbReference type="ARBA" id="ARBA00022741"/>
    </source>
</evidence>
<evidence type="ECO:0000259" key="16">
    <source>
        <dbReference type="SMART" id="SM00642"/>
    </source>
</evidence>
<dbReference type="FunFam" id="3.20.20.80:FF:000055">
    <property type="entry name" value="Trehalose synthase"/>
    <property type="match status" value="1"/>
</dbReference>
<evidence type="ECO:0000256" key="15">
    <source>
        <dbReference type="ARBA" id="ARBA00049067"/>
    </source>
</evidence>
<dbReference type="PANTHER" id="PTHR10357:SF219">
    <property type="entry name" value="MALTOSE ALPHA-D-GLUCOSYLTRANSFERASE"/>
    <property type="match status" value="1"/>
</dbReference>
<dbReference type="Gene3D" id="2.60.40.1180">
    <property type="entry name" value="Golgi alpha-mannosidase II"/>
    <property type="match status" value="1"/>
</dbReference>
<comment type="similarity">
    <text evidence="3">Belongs to the aminoglycoside phosphotransferase family.</text>
</comment>
<evidence type="ECO:0000256" key="8">
    <source>
        <dbReference type="ARBA" id="ARBA00022723"/>
    </source>
</evidence>
<proteinExistence type="inferred from homology"/>
<evidence type="ECO:0000256" key="6">
    <source>
        <dbReference type="ARBA" id="ARBA00013882"/>
    </source>
</evidence>
<dbReference type="PANTHER" id="PTHR10357">
    <property type="entry name" value="ALPHA-AMYLASE FAMILY MEMBER"/>
    <property type="match status" value="1"/>
</dbReference>
<dbReference type="Pfam" id="PF18085">
    <property type="entry name" value="Mak_N_cap"/>
    <property type="match status" value="1"/>
</dbReference>
<dbReference type="GO" id="GO:0046872">
    <property type="term" value="F:metal ion binding"/>
    <property type="evidence" value="ECO:0007669"/>
    <property type="project" value="UniProtKB-KW"/>
</dbReference>
<keyword evidence="12 17" id="KW-0413">Isomerase</keyword>
<feature type="domain" description="Glycosyl hydrolase family 13 catalytic" evidence="16">
    <location>
        <begin position="30"/>
        <end position="425"/>
    </location>
</feature>
<dbReference type="InterPro" id="IPR045857">
    <property type="entry name" value="O16G_dom_2"/>
</dbReference>
<dbReference type="GO" id="GO:0005975">
    <property type="term" value="P:carbohydrate metabolic process"/>
    <property type="evidence" value="ECO:0007669"/>
    <property type="project" value="InterPro"/>
</dbReference>
<dbReference type="InterPro" id="IPR012810">
    <property type="entry name" value="TreS/a-amylase_N"/>
</dbReference>
<dbReference type="GO" id="GO:0047471">
    <property type="term" value="F:maltose alpha-D-glucosyltransferase activity"/>
    <property type="evidence" value="ECO:0007669"/>
    <property type="project" value="UniProtKB-EC"/>
</dbReference>
<evidence type="ECO:0000256" key="13">
    <source>
        <dbReference type="ARBA" id="ARBA00031251"/>
    </source>
</evidence>
<keyword evidence="10" id="KW-0106">Calcium</keyword>
<reference evidence="17" key="1">
    <citation type="submission" date="2021-04" db="EMBL/GenBank/DDBJ databases">
        <authorList>
            <person name="Karlyshev A.V."/>
        </authorList>
    </citation>
    <scope>NUCLEOTIDE SEQUENCE</scope>
    <source>
        <strain evidence="17">LMG 29479</strain>
    </source>
</reference>
<comment type="similarity">
    <text evidence="2">Belongs to the glycosyl hydrolase 13 family. TreS subfamily.</text>
</comment>
<evidence type="ECO:0000256" key="1">
    <source>
        <dbReference type="ARBA" id="ARBA00001595"/>
    </source>
</evidence>
<evidence type="ECO:0000256" key="4">
    <source>
        <dbReference type="ARBA" id="ARBA00011962"/>
    </source>
</evidence>
<dbReference type="AlphaFoldDB" id="A0A8J8AVY3"/>
<comment type="catalytic activity">
    <reaction evidence="1">
        <text>D-maltose = alpha,alpha-trehalose</text>
        <dbReference type="Rhea" id="RHEA:15145"/>
        <dbReference type="ChEBI" id="CHEBI:16551"/>
        <dbReference type="ChEBI" id="CHEBI:17306"/>
        <dbReference type="EC" id="5.4.99.16"/>
    </reaction>
</comment>
<keyword evidence="9" id="KW-0547">Nucleotide-binding</keyword>
<dbReference type="CDD" id="cd11334">
    <property type="entry name" value="AmyAc_TreS"/>
    <property type="match status" value="1"/>
</dbReference>
<name>A0A8J8AVY3_9GAMM</name>
<dbReference type="Pfam" id="PF16657">
    <property type="entry name" value="Malt_amylase_C"/>
    <property type="match status" value="1"/>
</dbReference>
<evidence type="ECO:0000256" key="3">
    <source>
        <dbReference type="ARBA" id="ARBA00006219"/>
    </source>
</evidence>
<dbReference type="InterPro" id="IPR012811">
    <property type="entry name" value="TreS_maltokin_C_dom"/>
</dbReference>
<dbReference type="Gene3D" id="3.90.1200.10">
    <property type="match status" value="1"/>
</dbReference>
<dbReference type="SUPFAM" id="SSF51011">
    <property type="entry name" value="Glycosyl hydrolase domain"/>
    <property type="match status" value="1"/>
</dbReference>
<dbReference type="EC" id="5.4.99.16" evidence="5"/>
<dbReference type="SUPFAM" id="SSF51445">
    <property type="entry name" value="(Trans)glycosidases"/>
    <property type="match status" value="1"/>
</dbReference>
<comment type="catalytic activity">
    <reaction evidence="15">
        <text>D-maltose + ATP = alpha-maltose 1-phosphate + ADP + H(+)</text>
        <dbReference type="Rhea" id="RHEA:31915"/>
        <dbReference type="ChEBI" id="CHEBI:15378"/>
        <dbReference type="ChEBI" id="CHEBI:17306"/>
        <dbReference type="ChEBI" id="CHEBI:30616"/>
        <dbReference type="ChEBI" id="CHEBI:63576"/>
        <dbReference type="ChEBI" id="CHEBI:456216"/>
        <dbReference type="EC" id="2.7.1.175"/>
    </reaction>
</comment>
<dbReference type="SMART" id="SM00642">
    <property type="entry name" value="Aamy"/>
    <property type="match status" value="1"/>
</dbReference>
<dbReference type="GO" id="GO:0016740">
    <property type="term" value="F:transferase activity"/>
    <property type="evidence" value="ECO:0007669"/>
    <property type="project" value="UniProtKB-KW"/>
</dbReference>
<dbReference type="InterPro" id="IPR040999">
    <property type="entry name" value="Mak_N_cap"/>
</dbReference>
<evidence type="ECO:0000256" key="7">
    <source>
        <dbReference type="ARBA" id="ARBA00022679"/>
    </source>
</evidence>
<evidence type="ECO:0000256" key="5">
    <source>
        <dbReference type="ARBA" id="ARBA00012619"/>
    </source>
</evidence>
<dbReference type="Gene3D" id="3.90.400.10">
    <property type="entry name" value="Oligo-1,6-glucosidase, Domain 2"/>
    <property type="match status" value="1"/>
</dbReference>
<dbReference type="InterPro" id="IPR011009">
    <property type="entry name" value="Kinase-like_dom_sf"/>
</dbReference>
<dbReference type="NCBIfam" id="TIGR02457">
    <property type="entry name" value="TreS_Cterm"/>
    <property type="match status" value="1"/>
</dbReference>
<evidence type="ECO:0000313" key="17">
    <source>
        <dbReference type="EMBL" id="MBR0560961.1"/>
    </source>
</evidence>
<evidence type="ECO:0000256" key="2">
    <source>
        <dbReference type="ARBA" id="ARBA00005496"/>
    </source>
</evidence>
<dbReference type="InterPro" id="IPR017853">
    <property type="entry name" value="GH"/>
</dbReference>
<dbReference type="InterPro" id="IPR006047">
    <property type="entry name" value="GH13_cat_dom"/>
</dbReference>
<sequence length="1129" mass="126356">MTRGNAANAEAILPDVAQDALWYKDAIIYQAHVKSFFDSNDDGIGDFPGLIAKLDYIADLGVNAIWLLPFYPSPRRDDGYDIAEYMAVHPDYGSVEDFQRFVAQAHARGIRVITELVINHTSDQHPWFQRARTAPKGSPERDFYVWSDDDHAYAGTRIIFCDTEKSNWTWDPVAEQYFWHRFYSHQPDLNFDNPAVLEAVLEVMRFWLDMGVDGLRLDAVPYLIEREGTSNENLAETHAILKRIRATLDREYPDRMLLAEANMWPEDTQQYFGETGDECHMAFHFPLMPRMYMAIAREDRFPITDIMRQTPAIPANCQWAIFLRNHDELTLEMVTDSERDYLWQTYASDRRARINLGIRRRLAPLLERDRRRIELMTSLLLTMPGTPVLYYGDEIGMGDNIHLGDRDGVRTPMQWSIDRNGGFSRADPAALVLPPIMDPLYGFQAINVEAQQRDQHSLLTWTRRILSVRKRYKAFGRGELRFLYPGNRRLFAYLREYEDETLLCVANLSHTLQAVELDLSEFEGRVPVDVIGGGSFPPVGRLTYLLTVPAFGFYAFQLVCEGNMPDWHRPTPVPLPDYQTFVLRGAQADAAAIGRHFPVIEREILPAWLSARRWFAAKDRELRGVRIARATPLPGPAAPVLLEIEASLGDGGRERYMLPVGMAWEREHPSVLAEQLALARVRHGREVGYLTDAFALESLARGMVAALRAGTVLEGGGDEEPVGEPGAGELGAGVSKPGELRFQASEAFGRVDIADEAEIRWLSAEQSNSSLIIGDAAVFKLLRRVVPGENPEIEIGRRLTALGYANAAPLLGEVTRVEGDGAVTTIALLQGFVRNQGDAWRWTLDHLARGVDAYHAAQGTEEREEVVGGYDAFAAVVGRRLAELHEALAQPTEDAAFAPDPADERAAKGVAARVREQVESAWLTLASRRKESDDAAEIETLDALLAARGRIDGLLDRAPQALAGSLLTRVHGDFHLGQILVAFDDVVLIDFEGEPARTLAERRAKASPLRDVAGFLRSLDYASEVAARGEEGTAPRVGADTELDTFLAEFRARATRAFVTAYRSVLEASLHPWVEPGRFTALAELFLVEKACYEIRYEAANRPNWLVVPVQGLLRILDSLPATDEEDGR</sequence>
<dbReference type="NCBIfam" id="TIGR02456">
    <property type="entry name" value="treS_nterm"/>
    <property type="match status" value="1"/>
</dbReference>
<protein>
    <recommendedName>
        <fullName evidence="6">Maltokinase</fullName>
        <ecNumber evidence="4">2.7.1.175</ecNumber>
        <ecNumber evidence="5">5.4.99.16</ecNumber>
    </recommendedName>
    <alternativeName>
        <fullName evidence="14">Maltose alpha-D-glucosyltransferase</fullName>
    </alternativeName>
    <alternativeName>
        <fullName evidence="13">Maltose-1-phosphate synthase</fullName>
    </alternativeName>
</protein>
<evidence type="ECO:0000256" key="14">
    <source>
        <dbReference type="ARBA" id="ARBA00031378"/>
    </source>
</evidence>
<accession>A0A8J8AVY3</accession>
<dbReference type="InterPro" id="IPR013780">
    <property type="entry name" value="Glyco_hydro_b"/>
</dbReference>
<dbReference type="InterPro" id="IPR032091">
    <property type="entry name" value="Malt_amylase-like_C"/>
</dbReference>
<keyword evidence="7" id="KW-0808">Transferase</keyword>
<evidence type="ECO:0000256" key="11">
    <source>
        <dbReference type="ARBA" id="ARBA00022840"/>
    </source>
</evidence>
<dbReference type="Pfam" id="PF00128">
    <property type="entry name" value="Alpha-amylase"/>
    <property type="match status" value="2"/>
</dbReference>
<gene>
    <name evidence="17" type="primary">treS</name>
    <name evidence="17" type="ORF">KB893_00280</name>
</gene>